<keyword evidence="5 8" id="KW-0812">Transmembrane</keyword>
<evidence type="ECO:0000313" key="10">
    <source>
        <dbReference type="Proteomes" id="UP000321816"/>
    </source>
</evidence>
<evidence type="ECO:0000256" key="1">
    <source>
        <dbReference type="ARBA" id="ARBA00004651"/>
    </source>
</evidence>
<feature type="transmembrane region" description="Helical" evidence="8">
    <location>
        <begin position="350"/>
        <end position="376"/>
    </location>
</feature>
<feature type="transmembrane region" description="Helical" evidence="8">
    <location>
        <begin position="93"/>
        <end position="112"/>
    </location>
</feature>
<reference evidence="9 10" key="1">
    <citation type="submission" date="2024-01" db="EMBL/GenBank/DDBJ databases">
        <title>Complete Genome Sequence of Alkalicoccus halolimnae BZ-SZ-XJ29T, a Moderately Halophilic Bacterium Isolated from a Salt Lake.</title>
        <authorList>
            <person name="Zhao B."/>
        </authorList>
    </citation>
    <scope>NUCLEOTIDE SEQUENCE [LARGE SCALE GENOMIC DNA]</scope>
    <source>
        <strain evidence="9 10">BZ-SZ-XJ29</strain>
    </source>
</reference>
<dbReference type="EMBL" id="CP144914">
    <property type="protein sequence ID" value="WWD80419.1"/>
    <property type="molecule type" value="Genomic_DNA"/>
</dbReference>
<feature type="transmembrane region" description="Helical" evidence="8">
    <location>
        <begin position="200"/>
        <end position="223"/>
    </location>
</feature>
<protein>
    <submittedName>
        <fullName evidence="9">BCCT family transporter</fullName>
    </submittedName>
</protein>
<evidence type="ECO:0000256" key="3">
    <source>
        <dbReference type="ARBA" id="ARBA00022448"/>
    </source>
</evidence>
<evidence type="ECO:0000313" key="9">
    <source>
        <dbReference type="EMBL" id="WWD80419.1"/>
    </source>
</evidence>
<organism evidence="9 10">
    <name type="scientific">Alkalicoccus halolimnae</name>
    <dbReference type="NCBI Taxonomy" id="1667239"/>
    <lineage>
        <taxon>Bacteria</taxon>
        <taxon>Bacillati</taxon>
        <taxon>Bacillota</taxon>
        <taxon>Bacilli</taxon>
        <taxon>Bacillales</taxon>
        <taxon>Bacillaceae</taxon>
        <taxon>Alkalicoccus</taxon>
    </lineage>
</organism>
<name>A0A5C7FIT3_9BACI</name>
<dbReference type="Pfam" id="PF02028">
    <property type="entry name" value="BCCT"/>
    <property type="match status" value="1"/>
</dbReference>
<feature type="transmembrane region" description="Helical" evidence="8">
    <location>
        <begin position="144"/>
        <end position="168"/>
    </location>
</feature>
<dbReference type="PANTHER" id="PTHR30047">
    <property type="entry name" value="HIGH-AFFINITY CHOLINE TRANSPORT PROTEIN-RELATED"/>
    <property type="match status" value="1"/>
</dbReference>
<feature type="transmembrane region" description="Helical" evidence="8">
    <location>
        <begin position="396"/>
        <end position="424"/>
    </location>
</feature>
<keyword evidence="6 8" id="KW-1133">Transmembrane helix</keyword>
<sequence length="528" mass="57574">MLKKTPALGENDWPVVIISGGILLVFVFFSILNAEGVSHFVNVTFGWAVTYFGAFWQMLLLGTFLVALYLAFSKYGKVKLGEMERPEFSNFKWISIIMCTLLAGGGVFWAAAEPIYHFMELPPIFSGIESGSPEAASPALAQSFLHWGFLAWAILGTLSTIVLMYAHYQKGMPLKPRSLLYPIFGEKIARNSPLGTTVDVCSVVAVAAGTIGPIGFLGLQAGYGFETLLGIPNEFPIQLAIVIGLVVIASISAVTGIHRGIQILSRYNVWFTIGLIIFILLIGPGGFIINSFISSFGFYVQDFARMTTFRGDGEWLGLWTVFFWGWFLGYGPMMAIFITRISRGRTIRQLILAIAIIAPLVTNFWFTIVGGSGIFYEINNPGSVSNALFESGLPASMIAIVQQLPLGTFIAFCFLIVTILFVVTTTDSMSYTISLVVSGNNDPHPYVRVFWAVTMGAVAASLLFIGEGSVNAIQSFIVVTAVPVSLILLPTLWLAPQTAKKMAIQQGVITIAEKKQISKEAEVLRQTK</sequence>
<keyword evidence="3" id="KW-0813">Transport</keyword>
<proteinExistence type="inferred from homology"/>
<evidence type="ECO:0000256" key="4">
    <source>
        <dbReference type="ARBA" id="ARBA00022475"/>
    </source>
</evidence>
<feature type="transmembrane region" description="Helical" evidence="8">
    <location>
        <begin position="269"/>
        <end position="296"/>
    </location>
</feature>
<feature type="transmembrane region" description="Helical" evidence="8">
    <location>
        <begin position="445"/>
        <end position="466"/>
    </location>
</feature>
<dbReference type="GO" id="GO:0005886">
    <property type="term" value="C:plasma membrane"/>
    <property type="evidence" value="ECO:0007669"/>
    <property type="project" value="UniProtKB-SubCell"/>
</dbReference>
<feature type="transmembrane region" description="Helical" evidence="8">
    <location>
        <begin position="316"/>
        <end position="338"/>
    </location>
</feature>
<keyword evidence="4" id="KW-1003">Cell membrane</keyword>
<comment type="subcellular location">
    <subcellularLocation>
        <location evidence="1">Cell membrane</location>
        <topology evidence="1">Multi-pass membrane protein</topology>
    </subcellularLocation>
</comment>
<dbReference type="Proteomes" id="UP000321816">
    <property type="component" value="Chromosome"/>
</dbReference>
<evidence type="ECO:0000256" key="6">
    <source>
        <dbReference type="ARBA" id="ARBA00022989"/>
    </source>
</evidence>
<keyword evidence="7 8" id="KW-0472">Membrane</keyword>
<dbReference type="InterPro" id="IPR000060">
    <property type="entry name" value="BCCT_transptr"/>
</dbReference>
<dbReference type="AlphaFoldDB" id="A0A5C7FIT3"/>
<evidence type="ECO:0000256" key="7">
    <source>
        <dbReference type="ARBA" id="ARBA00023136"/>
    </source>
</evidence>
<feature type="transmembrane region" description="Helical" evidence="8">
    <location>
        <begin position="54"/>
        <end position="72"/>
    </location>
</feature>
<feature type="transmembrane region" description="Helical" evidence="8">
    <location>
        <begin position="235"/>
        <end position="257"/>
    </location>
</feature>
<dbReference type="RefSeq" id="WP_147803900.1">
    <property type="nucleotide sequence ID" value="NZ_CP144914.1"/>
</dbReference>
<evidence type="ECO:0000256" key="8">
    <source>
        <dbReference type="SAM" id="Phobius"/>
    </source>
</evidence>
<evidence type="ECO:0000256" key="2">
    <source>
        <dbReference type="ARBA" id="ARBA00005658"/>
    </source>
</evidence>
<accession>A0A5C7FIT3</accession>
<dbReference type="OrthoDB" id="9775735at2"/>
<feature type="transmembrane region" description="Helical" evidence="8">
    <location>
        <begin position="12"/>
        <end position="34"/>
    </location>
</feature>
<dbReference type="GO" id="GO:0022857">
    <property type="term" value="F:transmembrane transporter activity"/>
    <property type="evidence" value="ECO:0007669"/>
    <property type="project" value="InterPro"/>
</dbReference>
<gene>
    <name evidence="9" type="ORF">FTX54_002315</name>
</gene>
<comment type="similarity">
    <text evidence="2">Belongs to the BCCT transporter (TC 2.A.15) family.</text>
</comment>
<feature type="transmembrane region" description="Helical" evidence="8">
    <location>
        <begin position="472"/>
        <end position="495"/>
    </location>
</feature>
<evidence type="ECO:0000256" key="5">
    <source>
        <dbReference type="ARBA" id="ARBA00022692"/>
    </source>
</evidence>
<dbReference type="PANTHER" id="PTHR30047:SF7">
    <property type="entry name" value="HIGH-AFFINITY CHOLINE TRANSPORT PROTEIN"/>
    <property type="match status" value="1"/>
</dbReference>
<keyword evidence="10" id="KW-1185">Reference proteome</keyword>
<dbReference type="KEGG" id="ahal:FTX54_002315"/>